<dbReference type="Pfam" id="PF00011">
    <property type="entry name" value="HSP20"/>
    <property type="match status" value="1"/>
</dbReference>
<dbReference type="InterPro" id="IPR037913">
    <property type="entry name" value="ACD_IbpA/B"/>
</dbReference>
<dbReference type="Proteomes" id="UP000035762">
    <property type="component" value="Unassembled WGS sequence"/>
</dbReference>
<dbReference type="Gene3D" id="2.60.40.790">
    <property type="match status" value="1"/>
</dbReference>
<dbReference type="RefSeq" id="WP_006023619.1">
    <property type="nucleotide sequence ID" value="NZ_CCAZ020000003.1"/>
</dbReference>
<feature type="compositionally biased region" description="Basic and acidic residues" evidence="4">
    <location>
        <begin position="147"/>
        <end position="159"/>
    </location>
</feature>
<reference evidence="6 7" key="1">
    <citation type="journal article" date="2014" name="Genome Announc.">
        <title>Genome Sequence of Afipia felis Strain 76713, Isolated in Hospital Water Using an Amoeba Co-Culture Procedure.</title>
        <authorList>
            <person name="Benamar S."/>
            <person name="La Scola B."/>
            <person name="Croce O."/>
        </authorList>
    </citation>
    <scope>NUCLEOTIDE SEQUENCE [LARGE SCALE GENOMIC DNA]</scope>
    <source>
        <strain evidence="6 7">76713</strain>
    </source>
</reference>
<dbReference type="PROSITE" id="PS01031">
    <property type="entry name" value="SHSP"/>
    <property type="match status" value="1"/>
</dbReference>
<evidence type="ECO:0000256" key="3">
    <source>
        <dbReference type="RuleBase" id="RU003616"/>
    </source>
</evidence>
<dbReference type="OrthoDB" id="9810618at2"/>
<dbReference type="PANTHER" id="PTHR47062:SF1">
    <property type="entry name" value="SMALL HEAT SHOCK PROTEIN IBPA"/>
    <property type="match status" value="1"/>
</dbReference>
<dbReference type="SUPFAM" id="SSF49764">
    <property type="entry name" value="HSP20-like chaperones"/>
    <property type="match status" value="1"/>
</dbReference>
<comment type="similarity">
    <text evidence="2 3">Belongs to the small heat shock protein (HSP20) family.</text>
</comment>
<protein>
    <submittedName>
        <fullName evidence="6">16 kDa heat shock protein A</fullName>
    </submittedName>
</protein>
<evidence type="ECO:0000256" key="2">
    <source>
        <dbReference type="PROSITE-ProRule" id="PRU00285"/>
    </source>
</evidence>
<dbReference type="PANTHER" id="PTHR47062">
    <property type="match status" value="1"/>
</dbReference>
<keyword evidence="7" id="KW-1185">Reference proteome</keyword>
<evidence type="ECO:0000256" key="4">
    <source>
        <dbReference type="SAM" id="MobiDB-lite"/>
    </source>
</evidence>
<evidence type="ECO:0000313" key="6">
    <source>
        <dbReference type="EMBL" id="CEG10480.1"/>
    </source>
</evidence>
<name>A0A090MT07_AFIFE</name>
<comment type="caution">
    <text evidence="6">The sequence shown here is derived from an EMBL/GenBank/DDBJ whole genome shotgun (WGS) entry which is preliminary data.</text>
</comment>
<feature type="region of interest" description="Disordered" evidence="4">
    <location>
        <begin position="140"/>
        <end position="159"/>
    </location>
</feature>
<keyword evidence="1 6" id="KW-0346">Stress response</keyword>
<dbReference type="InterPro" id="IPR008978">
    <property type="entry name" value="HSP20-like_chaperone"/>
</dbReference>
<sequence length="159" mass="17673">MSTTFDLSPLYRSSVGFDRMLNSLENAGRFATIDAWPPYDIVKTGDDDYRIEMAVAGFTEDELTVTQEQNMLIVAGQKSGEDQSGRYLHRGIAARSFQRRFELADHVKVAGASLVNGLLTISLQREIPEEMKPRRIAIATTDGMAKGNRDQPEPHKLAA</sequence>
<gene>
    <name evidence="6" type="primary">ibpA_4</name>
    <name evidence="6" type="ORF">BN961_03920</name>
</gene>
<feature type="domain" description="SHSP" evidence="5">
    <location>
        <begin position="30"/>
        <end position="141"/>
    </location>
</feature>
<evidence type="ECO:0000259" key="5">
    <source>
        <dbReference type="PROSITE" id="PS01031"/>
    </source>
</evidence>
<dbReference type="AlphaFoldDB" id="A0A090MT07"/>
<dbReference type="CDD" id="cd06470">
    <property type="entry name" value="ACD_IbpA-B_like"/>
    <property type="match status" value="1"/>
</dbReference>
<evidence type="ECO:0000256" key="1">
    <source>
        <dbReference type="ARBA" id="ARBA00023016"/>
    </source>
</evidence>
<dbReference type="InterPro" id="IPR002068">
    <property type="entry name" value="A-crystallin/Hsp20_dom"/>
</dbReference>
<organism evidence="6 7">
    <name type="scientific">Afipia felis</name>
    <name type="common">Cat scratch disease bacillus</name>
    <dbReference type="NCBI Taxonomy" id="1035"/>
    <lineage>
        <taxon>Bacteria</taxon>
        <taxon>Pseudomonadati</taxon>
        <taxon>Pseudomonadota</taxon>
        <taxon>Alphaproteobacteria</taxon>
        <taxon>Hyphomicrobiales</taxon>
        <taxon>Nitrobacteraceae</taxon>
        <taxon>Afipia</taxon>
    </lineage>
</organism>
<evidence type="ECO:0000313" key="7">
    <source>
        <dbReference type="Proteomes" id="UP000035762"/>
    </source>
</evidence>
<dbReference type="EMBL" id="CCAZ020000003">
    <property type="protein sequence ID" value="CEG10480.1"/>
    <property type="molecule type" value="Genomic_DNA"/>
</dbReference>
<proteinExistence type="inferred from homology"/>
<accession>A0A090MT07</accession>
<dbReference type="STRING" id="1035.BN961_03920"/>